<accession>A0AAF0BMU9</accession>
<sequence>MAHVDLQTGEDVTVWRILEDGALPDEAGEWLVPLGRLKDEAGSLLEEKGVRIGALIETDTPHSDLAGIGNYASFAAIRFPGFGDGRGFSLAVRLRKDYGFNGDIRAIGHVIPDQAQFLLRAGFNTSEVPEERREAFVRAVNRYKHVYQSDTQGGISVLRQRHDQAGARRVS</sequence>
<dbReference type="KEGG" id="gso:PH603_04515"/>
<reference evidence="1" key="1">
    <citation type="submission" date="2023-01" db="EMBL/GenBank/DDBJ databases">
        <title>The genome sequence of Kordiimonadaceae bacterium 6D33.</title>
        <authorList>
            <person name="Liu Y."/>
        </authorList>
    </citation>
    <scope>NUCLEOTIDE SEQUENCE</scope>
    <source>
        <strain evidence="1">6D33</strain>
    </source>
</reference>
<dbReference type="InterPro" id="IPR008318">
    <property type="entry name" value="UCP030820"/>
</dbReference>
<evidence type="ECO:0000313" key="2">
    <source>
        <dbReference type="Proteomes" id="UP001217500"/>
    </source>
</evidence>
<dbReference type="Proteomes" id="UP001217500">
    <property type="component" value="Chromosome"/>
</dbReference>
<dbReference type="EMBL" id="CP116805">
    <property type="protein sequence ID" value="WCL55021.1"/>
    <property type="molecule type" value="Genomic_DNA"/>
</dbReference>
<organism evidence="1 2">
    <name type="scientific">Gimibacter soli</name>
    <dbReference type="NCBI Taxonomy" id="3024400"/>
    <lineage>
        <taxon>Bacteria</taxon>
        <taxon>Pseudomonadati</taxon>
        <taxon>Pseudomonadota</taxon>
        <taxon>Alphaproteobacteria</taxon>
        <taxon>Kordiimonadales</taxon>
        <taxon>Temperatibacteraceae</taxon>
        <taxon>Gimibacter</taxon>
    </lineage>
</organism>
<dbReference type="Pfam" id="PF06073">
    <property type="entry name" value="DUF934"/>
    <property type="match status" value="1"/>
</dbReference>
<name>A0AAF0BMU9_9PROT</name>
<proteinExistence type="predicted"/>
<gene>
    <name evidence="1" type="ORF">PH603_04515</name>
</gene>
<protein>
    <submittedName>
        <fullName evidence="1">DUF934 domain-containing protein</fullName>
    </submittedName>
</protein>
<evidence type="ECO:0000313" key="1">
    <source>
        <dbReference type="EMBL" id="WCL55021.1"/>
    </source>
</evidence>
<dbReference type="RefSeq" id="WP_289504773.1">
    <property type="nucleotide sequence ID" value="NZ_CP116805.1"/>
</dbReference>
<dbReference type="AlphaFoldDB" id="A0AAF0BMU9"/>
<keyword evidence="2" id="KW-1185">Reference proteome</keyword>